<dbReference type="Gene3D" id="3.40.190.10">
    <property type="entry name" value="Periplasmic binding protein-like II"/>
    <property type="match status" value="1"/>
</dbReference>
<reference evidence="1" key="1">
    <citation type="submission" date="2020-04" db="EMBL/GenBank/DDBJ databases">
        <title>Deep metagenomics examines the oral microbiome during advanced dental caries in children, revealing novel taxa and co-occurrences with host molecules.</title>
        <authorList>
            <person name="Baker J.L."/>
            <person name="Morton J.T."/>
            <person name="Dinis M."/>
            <person name="Alvarez R."/>
            <person name="Tran N.C."/>
            <person name="Knight R."/>
            <person name="Edlund A."/>
        </authorList>
    </citation>
    <scope>NUCLEOTIDE SEQUENCE</scope>
    <source>
        <strain evidence="1">JCVI_23_bin.22</strain>
    </source>
</reference>
<dbReference type="PROSITE" id="PS51257">
    <property type="entry name" value="PROKAR_LIPOPROTEIN"/>
    <property type="match status" value="1"/>
</dbReference>
<evidence type="ECO:0000313" key="2">
    <source>
        <dbReference type="Proteomes" id="UP000721045"/>
    </source>
</evidence>
<evidence type="ECO:0000313" key="1">
    <source>
        <dbReference type="EMBL" id="MBF1713720.1"/>
    </source>
</evidence>
<dbReference type="AlphaFoldDB" id="A0A428EYH2"/>
<proteinExistence type="predicted"/>
<name>A0A428EYH2_STRIT</name>
<dbReference type="EMBL" id="JABZYP010000044">
    <property type="protein sequence ID" value="MBF1713720.1"/>
    <property type="molecule type" value="Genomic_DNA"/>
</dbReference>
<dbReference type="InterPro" id="IPR006059">
    <property type="entry name" value="SBP"/>
</dbReference>
<dbReference type="PANTHER" id="PTHR43649">
    <property type="entry name" value="ARABINOSE-BINDING PROTEIN-RELATED"/>
    <property type="match status" value="1"/>
</dbReference>
<dbReference type="Proteomes" id="UP000721045">
    <property type="component" value="Unassembled WGS sequence"/>
</dbReference>
<accession>A0A428EYH2</accession>
<dbReference type="Pfam" id="PF12010">
    <property type="entry name" value="DUF3502"/>
    <property type="match status" value="1"/>
</dbReference>
<dbReference type="Pfam" id="PF13416">
    <property type="entry name" value="SBP_bac_8"/>
    <property type="match status" value="1"/>
</dbReference>
<organism evidence="1 2">
    <name type="scientific">Streptococcus intermedius</name>
    <dbReference type="NCBI Taxonomy" id="1338"/>
    <lineage>
        <taxon>Bacteria</taxon>
        <taxon>Bacillati</taxon>
        <taxon>Bacillota</taxon>
        <taxon>Bacilli</taxon>
        <taxon>Lactobacillales</taxon>
        <taxon>Streptococcaceae</taxon>
        <taxon>Streptococcus</taxon>
        <taxon>Streptococcus anginosus group</taxon>
    </lineage>
</organism>
<gene>
    <name evidence="1" type="ORF">HXO88_08365</name>
</gene>
<sequence>MKKWKKYALTSTSLLALSAMLAGCGNLTGNNQKSSKTEDGKTVLKMYQIGDKPENLKELLANANKIIGKKINAKLEIQYIGWGDYEQKMNVITSSGENYDIAFAQNYVINAQKGAYADLTKLYQKEGKKLYDSLDPAYIKGNTINGKIYAVPVNANVASSQNFAFNGPLLKKYGIGDVSNIHSYKDLEPVLKAAKEKDPKVTPFAIGKNFIPSDNFDYPITNNLPFAIDLEGDKTKIVNRYEVPRFLDSLRTIHKYYKAGYIPKDVATSDTTYELSQDTWLVREETVGPADYGNSLLSRVANRNIEISQLTKNYKKNQTTQVANFVISNNSKNKAKAMELLNLLNTDPELLNGLVYGPKGKNWEDVAGKKNRVRTLKGYNNLTHMSGWNTGNNWLLHVDEKVTDQQIKDSKKILSEAPESPALGFNFNVDPVKAEVSSITNTIKEYATAINTGTVDPDVEIPKMMAKLKSEGAYDKVMKELQRQYDKFLASKK</sequence>
<dbReference type="RefSeq" id="WP_020998831.1">
    <property type="nucleotide sequence ID" value="NZ_BHYS01000003.1"/>
</dbReference>
<dbReference type="PANTHER" id="PTHR43649:SF17">
    <property type="entry name" value="ABC TRANSPORTER SOLUTE BINDING PROTEIN-SUGAR TRANSPORT"/>
    <property type="match status" value="1"/>
</dbReference>
<dbReference type="STRING" id="1338.A6J72_02025"/>
<protein>
    <submittedName>
        <fullName evidence="1">Extracellular solute-binding protein</fullName>
    </submittedName>
</protein>
<comment type="caution">
    <text evidence="1">The sequence shown here is derived from an EMBL/GenBank/DDBJ whole genome shotgun (WGS) entry which is preliminary data.</text>
</comment>
<dbReference type="InterPro" id="IPR050490">
    <property type="entry name" value="Bact_solute-bd_prot1"/>
</dbReference>
<dbReference type="InterPro" id="IPR022627">
    <property type="entry name" value="DUF3502"/>
</dbReference>
<dbReference type="SUPFAM" id="SSF53850">
    <property type="entry name" value="Periplasmic binding protein-like II"/>
    <property type="match status" value="1"/>
</dbReference>